<reference evidence="6 7" key="1">
    <citation type="submission" date="2009-08" db="EMBL/GenBank/DDBJ databases">
        <title>The Genome Sequence of Spizellomyces punctatus strain DAOM BR117.</title>
        <authorList>
            <consortium name="The Broad Institute Genome Sequencing Platform"/>
            <person name="Russ C."/>
            <person name="Cuomo C."/>
            <person name="Shea T."/>
            <person name="Young S.K."/>
            <person name="Zeng Q."/>
            <person name="Koehrsen M."/>
            <person name="Haas B."/>
            <person name="Borodovsky M."/>
            <person name="Guigo R."/>
            <person name="Alvarado L."/>
            <person name="Berlin A."/>
            <person name="Bochicchio J."/>
            <person name="Borenstein D."/>
            <person name="Chapman S."/>
            <person name="Chen Z."/>
            <person name="Engels R."/>
            <person name="Freedman E."/>
            <person name="Gellesch M."/>
            <person name="Goldberg J."/>
            <person name="Griggs A."/>
            <person name="Gujja S."/>
            <person name="Heiman D."/>
            <person name="Hepburn T."/>
            <person name="Howarth C."/>
            <person name="Jen D."/>
            <person name="Larson L."/>
            <person name="Lewis B."/>
            <person name="Mehta T."/>
            <person name="Park D."/>
            <person name="Pearson M."/>
            <person name="Roberts A."/>
            <person name="Saif S."/>
            <person name="Shenoy N."/>
            <person name="Sisk P."/>
            <person name="Stolte C."/>
            <person name="Sykes S."/>
            <person name="Thomson T."/>
            <person name="Walk T."/>
            <person name="White J."/>
            <person name="Yandava C."/>
            <person name="Burger G."/>
            <person name="Gray M.W."/>
            <person name="Holland P.W.H."/>
            <person name="King N."/>
            <person name="Lang F.B.F."/>
            <person name="Roger A.J."/>
            <person name="Ruiz-Trillo I."/>
            <person name="Lander E."/>
            <person name="Nusbaum C."/>
        </authorList>
    </citation>
    <scope>NUCLEOTIDE SEQUENCE [LARGE SCALE GENOMIC DNA]</scope>
    <source>
        <strain evidence="6 7">DAOM BR117</strain>
    </source>
</reference>
<evidence type="ECO:0000256" key="1">
    <source>
        <dbReference type="ARBA" id="ARBA00022729"/>
    </source>
</evidence>
<dbReference type="Pfam" id="PF13499">
    <property type="entry name" value="EF-hand_7"/>
    <property type="match status" value="1"/>
</dbReference>
<feature type="domain" description="EF-hand" evidence="5">
    <location>
        <begin position="82"/>
        <end position="117"/>
    </location>
</feature>
<keyword evidence="3" id="KW-0106">Calcium</keyword>
<accession>A0A0L0HVI2</accession>
<dbReference type="Gene3D" id="1.10.238.10">
    <property type="entry name" value="EF-hand"/>
    <property type="match status" value="1"/>
</dbReference>
<evidence type="ECO:0000256" key="4">
    <source>
        <dbReference type="SAM" id="SignalP"/>
    </source>
</evidence>
<feature type="chain" id="PRO_5005540344" description="EF-hand domain-containing protein" evidence="4">
    <location>
        <begin position="42"/>
        <end position="163"/>
    </location>
</feature>
<dbReference type="PANTHER" id="PTHR23104:SF1">
    <property type="entry name" value="EF-HAND DOMAIN-CONTAINING PROTEIN"/>
    <property type="match status" value="1"/>
</dbReference>
<dbReference type="InterPro" id="IPR002048">
    <property type="entry name" value="EF_hand_dom"/>
</dbReference>
<sequence>MSTQAYSSPSKVSSCSHVHRLFVLLLLIVSIILVTVPPAHAKNPINYKSEHSNYGDFHKYAQSAREHLVTQDLSQEPLPKSTEEEDLYYFFSLHDYNEDSHLDGNELMAAFTQAGEMPPVGSRLSRKDLEEMIDHALEEDDTDGDGKISWEEYLASQLYHDAE</sequence>
<dbReference type="PANTHER" id="PTHR23104">
    <property type="entry name" value="MULTIPLE COAGULATION FACTOR DEFICIENCY PROTEIN 2 NEURAL STEM CELL DERIVED NEURONAL SURVIVAL PROTEIN"/>
    <property type="match status" value="1"/>
</dbReference>
<gene>
    <name evidence="6" type="ORF">SPPG_00752</name>
</gene>
<protein>
    <recommendedName>
        <fullName evidence="5">EF-hand domain-containing protein</fullName>
    </recommendedName>
</protein>
<keyword evidence="2" id="KW-0677">Repeat</keyword>
<dbReference type="CDD" id="cd00051">
    <property type="entry name" value="EFh"/>
    <property type="match status" value="1"/>
</dbReference>
<dbReference type="InterPro" id="IPR018247">
    <property type="entry name" value="EF_Hand_1_Ca_BS"/>
</dbReference>
<dbReference type="GO" id="GO:0005509">
    <property type="term" value="F:calcium ion binding"/>
    <property type="evidence" value="ECO:0007669"/>
    <property type="project" value="InterPro"/>
</dbReference>
<name>A0A0L0HVI2_SPIPD</name>
<dbReference type="InterPro" id="IPR011992">
    <property type="entry name" value="EF-hand-dom_pair"/>
</dbReference>
<dbReference type="OrthoDB" id="289247at2759"/>
<dbReference type="EMBL" id="KQ257450">
    <property type="protein sequence ID" value="KND05077.1"/>
    <property type="molecule type" value="Genomic_DNA"/>
</dbReference>
<dbReference type="PROSITE" id="PS50222">
    <property type="entry name" value="EF_HAND_2"/>
    <property type="match status" value="2"/>
</dbReference>
<dbReference type="PROSITE" id="PS00018">
    <property type="entry name" value="EF_HAND_1"/>
    <property type="match status" value="1"/>
</dbReference>
<feature type="domain" description="EF-hand" evidence="5">
    <location>
        <begin position="128"/>
        <end position="163"/>
    </location>
</feature>
<evidence type="ECO:0000313" key="6">
    <source>
        <dbReference type="EMBL" id="KND05077.1"/>
    </source>
</evidence>
<dbReference type="SUPFAM" id="SSF47473">
    <property type="entry name" value="EF-hand"/>
    <property type="match status" value="1"/>
</dbReference>
<dbReference type="RefSeq" id="XP_016613116.1">
    <property type="nucleotide sequence ID" value="XM_016749081.1"/>
</dbReference>
<dbReference type="OMA" id="HEDATQY"/>
<keyword evidence="7" id="KW-1185">Reference proteome</keyword>
<dbReference type="eggNOG" id="KOG4065">
    <property type="taxonomic scope" value="Eukaryota"/>
</dbReference>
<organism evidence="6 7">
    <name type="scientific">Spizellomyces punctatus (strain DAOM BR117)</name>
    <dbReference type="NCBI Taxonomy" id="645134"/>
    <lineage>
        <taxon>Eukaryota</taxon>
        <taxon>Fungi</taxon>
        <taxon>Fungi incertae sedis</taxon>
        <taxon>Chytridiomycota</taxon>
        <taxon>Chytridiomycota incertae sedis</taxon>
        <taxon>Chytridiomycetes</taxon>
        <taxon>Spizellomycetales</taxon>
        <taxon>Spizellomycetaceae</taxon>
        <taxon>Spizellomyces</taxon>
    </lineage>
</organism>
<dbReference type="InParanoid" id="A0A0L0HVI2"/>
<evidence type="ECO:0000256" key="3">
    <source>
        <dbReference type="ARBA" id="ARBA00022837"/>
    </source>
</evidence>
<dbReference type="InterPro" id="IPR052110">
    <property type="entry name" value="MCFD2-like"/>
</dbReference>
<evidence type="ECO:0000256" key="2">
    <source>
        <dbReference type="ARBA" id="ARBA00022737"/>
    </source>
</evidence>
<evidence type="ECO:0000313" key="7">
    <source>
        <dbReference type="Proteomes" id="UP000053201"/>
    </source>
</evidence>
<dbReference type="VEuPathDB" id="FungiDB:SPPG_00752"/>
<dbReference type="AlphaFoldDB" id="A0A0L0HVI2"/>
<dbReference type="STRING" id="645134.A0A0L0HVI2"/>
<feature type="signal peptide" evidence="4">
    <location>
        <begin position="1"/>
        <end position="41"/>
    </location>
</feature>
<proteinExistence type="predicted"/>
<dbReference type="Proteomes" id="UP000053201">
    <property type="component" value="Unassembled WGS sequence"/>
</dbReference>
<evidence type="ECO:0000259" key="5">
    <source>
        <dbReference type="PROSITE" id="PS50222"/>
    </source>
</evidence>
<dbReference type="GeneID" id="27684461"/>
<keyword evidence="1 4" id="KW-0732">Signal</keyword>